<dbReference type="Proteomes" id="UP000790377">
    <property type="component" value="Unassembled WGS sequence"/>
</dbReference>
<evidence type="ECO:0000313" key="1">
    <source>
        <dbReference type="EMBL" id="KAH7910586.1"/>
    </source>
</evidence>
<name>A0ACB8ABK1_9AGAM</name>
<protein>
    <submittedName>
        <fullName evidence="1">Concanavalin A-like lectin/glucanase domain-containing protein</fullName>
    </submittedName>
</protein>
<comment type="caution">
    <text evidence="1">The sequence shown here is derived from an EMBL/GenBank/DDBJ whole genome shotgun (WGS) entry which is preliminary data.</text>
</comment>
<reference evidence="1" key="1">
    <citation type="journal article" date="2021" name="New Phytol.">
        <title>Evolutionary innovations through gain and loss of genes in the ectomycorrhizal Boletales.</title>
        <authorList>
            <person name="Wu G."/>
            <person name="Miyauchi S."/>
            <person name="Morin E."/>
            <person name="Kuo A."/>
            <person name="Drula E."/>
            <person name="Varga T."/>
            <person name="Kohler A."/>
            <person name="Feng B."/>
            <person name="Cao Y."/>
            <person name="Lipzen A."/>
            <person name="Daum C."/>
            <person name="Hundley H."/>
            <person name="Pangilinan J."/>
            <person name="Johnson J."/>
            <person name="Barry K."/>
            <person name="LaButti K."/>
            <person name="Ng V."/>
            <person name="Ahrendt S."/>
            <person name="Min B."/>
            <person name="Choi I.G."/>
            <person name="Park H."/>
            <person name="Plett J.M."/>
            <person name="Magnuson J."/>
            <person name="Spatafora J.W."/>
            <person name="Nagy L.G."/>
            <person name="Henrissat B."/>
            <person name="Grigoriev I.V."/>
            <person name="Yang Z.L."/>
            <person name="Xu J."/>
            <person name="Martin F.M."/>
        </authorList>
    </citation>
    <scope>NUCLEOTIDE SEQUENCE</scope>
    <source>
        <strain evidence="1">ATCC 28755</strain>
    </source>
</reference>
<keyword evidence="2" id="KW-1185">Reference proteome</keyword>
<gene>
    <name evidence="1" type="ORF">BJ138DRAFT_1173064</name>
</gene>
<sequence>MKTSDWFLALVQTTMPKPYALNASFEGRDFLTAFNWETIDDPTHGRVNYVNKDMALQNNLTFASGNKFVMRADDRNVVLSQARGRDSIRITSYAAYEDSLLILDVSHMPEGCSTWPAWWTLSQQGPWPQGGEIDIIEGVNIAATDQVSLHTTPGCTIPQPFVPSSNILSTNCDASVNGNQGCGISLDYGTYGRPFNQANGGYYAMRRDKHDGISVWFLNRDLFSSPYVLDPSLLQTIRPNAHFPMGSNCDYAQHFNAHQIIFDLTFCGDWAGSVWSTSSCASAAPTCESFVDNNPSAFQDAYWEINSLRVYLPGDFP</sequence>
<evidence type="ECO:0000313" key="2">
    <source>
        <dbReference type="Proteomes" id="UP000790377"/>
    </source>
</evidence>
<dbReference type="EMBL" id="MU267707">
    <property type="protein sequence ID" value="KAH7910586.1"/>
    <property type="molecule type" value="Genomic_DNA"/>
</dbReference>
<accession>A0ACB8ABK1</accession>
<proteinExistence type="predicted"/>
<organism evidence="1 2">
    <name type="scientific">Hygrophoropsis aurantiaca</name>
    <dbReference type="NCBI Taxonomy" id="72124"/>
    <lineage>
        <taxon>Eukaryota</taxon>
        <taxon>Fungi</taxon>
        <taxon>Dikarya</taxon>
        <taxon>Basidiomycota</taxon>
        <taxon>Agaricomycotina</taxon>
        <taxon>Agaricomycetes</taxon>
        <taxon>Agaricomycetidae</taxon>
        <taxon>Boletales</taxon>
        <taxon>Coniophorineae</taxon>
        <taxon>Hygrophoropsidaceae</taxon>
        <taxon>Hygrophoropsis</taxon>
    </lineage>
</organism>